<evidence type="ECO:0000313" key="2">
    <source>
        <dbReference type="Proteomes" id="UP001189429"/>
    </source>
</evidence>
<reference evidence="1" key="1">
    <citation type="submission" date="2023-10" db="EMBL/GenBank/DDBJ databases">
        <authorList>
            <person name="Chen Y."/>
            <person name="Shah S."/>
            <person name="Dougan E. K."/>
            <person name="Thang M."/>
            <person name="Chan C."/>
        </authorList>
    </citation>
    <scope>NUCLEOTIDE SEQUENCE [LARGE SCALE GENOMIC DNA]</scope>
</reference>
<keyword evidence="2" id="KW-1185">Reference proteome</keyword>
<organism evidence="1 2">
    <name type="scientific">Prorocentrum cordatum</name>
    <dbReference type="NCBI Taxonomy" id="2364126"/>
    <lineage>
        <taxon>Eukaryota</taxon>
        <taxon>Sar</taxon>
        <taxon>Alveolata</taxon>
        <taxon>Dinophyceae</taxon>
        <taxon>Prorocentrales</taxon>
        <taxon>Prorocentraceae</taxon>
        <taxon>Prorocentrum</taxon>
    </lineage>
</organism>
<dbReference type="EMBL" id="CAUYUJ010005891">
    <property type="protein sequence ID" value="CAK0815333.1"/>
    <property type="molecule type" value="Genomic_DNA"/>
</dbReference>
<feature type="non-terminal residue" evidence="1">
    <location>
        <position position="58"/>
    </location>
</feature>
<gene>
    <name evidence="1" type="ORF">PCOR1329_LOCUS18649</name>
</gene>
<comment type="caution">
    <text evidence="1">The sequence shown here is derived from an EMBL/GenBank/DDBJ whole genome shotgun (WGS) entry which is preliminary data.</text>
</comment>
<proteinExistence type="predicted"/>
<accession>A0ABN9RA18</accession>
<dbReference type="Proteomes" id="UP001189429">
    <property type="component" value="Unassembled WGS sequence"/>
</dbReference>
<sequence length="58" mass="6662">DEGTGVKIVKSMDRGNPLMRLKDDREEKPQVAQLMIHLFDTPEMCLHYARSLADKYIG</sequence>
<feature type="non-terminal residue" evidence="1">
    <location>
        <position position="1"/>
    </location>
</feature>
<name>A0ABN9RA18_9DINO</name>
<protein>
    <submittedName>
        <fullName evidence="1">Uncharacterized protein</fullName>
    </submittedName>
</protein>
<evidence type="ECO:0000313" key="1">
    <source>
        <dbReference type="EMBL" id="CAK0815333.1"/>
    </source>
</evidence>